<keyword evidence="2" id="KW-1185">Reference proteome</keyword>
<gene>
    <name evidence="1" type="primary">Acey_s0726.g1866</name>
    <name evidence="1" type="ORF">Y032_0726g1866</name>
</gene>
<name>A0A016WEM2_9BILA</name>
<organism evidence="1 2">
    <name type="scientific">Ancylostoma ceylanicum</name>
    <dbReference type="NCBI Taxonomy" id="53326"/>
    <lineage>
        <taxon>Eukaryota</taxon>
        <taxon>Metazoa</taxon>
        <taxon>Ecdysozoa</taxon>
        <taxon>Nematoda</taxon>
        <taxon>Chromadorea</taxon>
        <taxon>Rhabditida</taxon>
        <taxon>Rhabditina</taxon>
        <taxon>Rhabditomorpha</taxon>
        <taxon>Strongyloidea</taxon>
        <taxon>Ancylostomatidae</taxon>
        <taxon>Ancylostomatinae</taxon>
        <taxon>Ancylostoma</taxon>
    </lineage>
</organism>
<dbReference type="EMBL" id="JARK01000326">
    <property type="protein sequence ID" value="EYC38299.1"/>
    <property type="molecule type" value="Genomic_DNA"/>
</dbReference>
<evidence type="ECO:0000313" key="1">
    <source>
        <dbReference type="EMBL" id="EYC38299.1"/>
    </source>
</evidence>
<comment type="caution">
    <text evidence="1">The sequence shown here is derived from an EMBL/GenBank/DDBJ whole genome shotgun (WGS) entry which is preliminary data.</text>
</comment>
<dbReference type="AlphaFoldDB" id="A0A016WEM2"/>
<protein>
    <submittedName>
        <fullName evidence="1">Uncharacterized protein</fullName>
    </submittedName>
</protein>
<accession>A0A016WEM2</accession>
<proteinExistence type="predicted"/>
<evidence type="ECO:0000313" key="2">
    <source>
        <dbReference type="Proteomes" id="UP000024635"/>
    </source>
</evidence>
<dbReference type="Proteomes" id="UP000024635">
    <property type="component" value="Unassembled WGS sequence"/>
</dbReference>
<sequence length="131" mass="14717">MVYVIPSKIAEKPLFRLLLFGEFGAPATTSATESCGVAACRGGCEIDRQRLVVADFPWNLNTHGMRGILFVVLLLLVVSTEQAPSYDSKERSTRNYLRCLAKECHAGAWDILPPPRECRWKCFKKFGTTDY</sequence>
<reference evidence="2" key="1">
    <citation type="journal article" date="2015" name="Nat. Genet.">
        <title>The genome and transcriptome of the zoonotic hookworm Ancylostoma ceylanicum identify infection-specific gene families.</title>
        <authorList>
            <person name="Schwarz E.M."/>
            <person name="Hu Y."/>
            <person name="Antoshechkin I."/>
            <person name="Miller M.M."/>
            <person name="Sternberg P.W."/>
            <person name="Aroian R.V."/>
        </authorList>
    </citation>
    <scope>NUCLEOTIDE SEQUENCE</scope>
    <source>
        <strain evidence="2">HY135</strain>
    </source>
</reference>